<gene>
    <name evidence="1" type="ORF">LGH74_16445</name>
</gene>
<protein>
    <recommendedName>
        <fullName evidence="3">STAS/SEC14 domain-containing protein</fullName>
    </recommendedName>
</protein>
<keyword evidence="2" id="KW-1185">Reference proteome</keyword>
<reference evidence="1" key="1">
    <citation type="submission" date="2021-10" db="EMBL/GenBank/DDBJ databases">
        <authorList>
            <person name="Dean J.D."/>
            <person name="Kim M.K."/>
            <person name="Newey C.N."/>
            <person name="Stoker T.S."/>
            <person name="Thompson D.W."/>
            <person name="Grose J.H."/>
        </authorList>
    </citation>
    <scope>NUCLEOTIDE SEQUENCE</scope>
    <source>
        <strain evidence="1">BT178</strain>
    </source>
</reference>
<accession>A0ABS8ATP9</accession>
<comment type="caution">
    <text evidence="1">The sequence shown here is derived from an EMBL/GenBank/DDBJ whole genome shotgun (WGS) entry which is preliminary data.</text>
</comment>
<name>A0ABS8ATP9_9BACT</name>
<dbReference type="RefSeq" id="WP_226177324.1">
    <property type="nucleotide sequence ID" value="NZ_JAJADR010000005.1"/>
</dbReference>
<sequence>MALRTLYDSPTLTISLDYVENWLQLDWHGSPTDAEVMEGALQLLELLRRERCTKVLNDNSHIHGLWAEAARWGGEVFFPQLYDAGCRYFAWIHSPERYSQLSAELAVQHTSAGIVFLTFSSPASATEWLRRM</sequence>
<evidence type="ECO:0008006" key="3">
    <source>
        <dbReference type="Google" id="ProtNLM"/>
    </source>
</evidence>
<proteinExistence type="predicted"/>
<evidence type="ECO:0000313" key="1">
    <source>
        <dbReference type="EMBL" id="MCB2409583.1"/>
    </source>
</evidence>
<organism evidence="1 2">
    <name type="scientific">Hymenobacter lucidus</name>
    <dbReference type="NCBI Taxonomy" id="2880930"/>
    <lineage>
        <taxon>Bacteria</taxon>
        <taxon>Pseudomonadati</taxon>
        <taxon>Bacteroidota</taxon>
        <taxon>Cytophagia</taxon>
        <taxon>Cytophagales</taxon>
        <taxon>Hymenobacteraceae</taxon>
        <taxon>Hymenobacter</taxon>
    </lineage>
</organism>
<dbReference type="Proteomes" id="UP001165296">
    <property type="component" value="Unassembled WGS sequence"/>
</dbReference>
<dbReference type="EMBL" id="JAJADR010000005">
    <property type="protein sequence ID" value="MCB2409583.1"/>
    <property type="molecule type" value="Genomic_DNA"/>
</dbReference>
<evidence type="ECO:0000313" key="2">
    <source>
        <dbReference type="Proteomes" id="UP001165296"/>
    </source>
</evidence>